<dbReference type="EMBL" id="ATHL01000127">
    <property type="protein sequence ID" value="EQB09708.1"/>
    <property type="molecule type" value="Genomic_DNA"/>
</dbReference>
<comment type="caution">
    <text evidence="1">The sequence shown here is derived from an EMBL/GenBank/DDBJ whole genome shotgun (WGS) entry which is preliminary data.</text>
</comment>
<organism evidence="1 2">
    <name type="scientific">Novosphingobium lindaniclasticum LE124</name>
    <dbReference type="NCBI Taxonomy" id="1096930"/>
    <lineage>
        <taxon>Bacteria</taxon>
        <taxon>Pseudomonadati</taxon>
        <taxon>Pseudomonadota</taxon>
        <taxon>Alphaproteobacteria</taxon>
        <taxon>Sphingomonadales</taxon>
        <taxon>Sphingomonadaceae</taxon>
        <taxon>Novosphingobium</taxon>
    </lineage>
</organism>
<protein>
    <submittedName>
        <fullName evidence="1">Uncharacterized protein</fullName>
    </submittedName>
</protein>
<proteinExistence type="predicted"/>
<sequence length="68" mass="7890">MAEWSRLMGVDLSPWEARTLRRLSRAFVNQRDDARKPTCIEPMVQVDQELARSRVEAQFAAMVATLKR</sequence>
<name>T0HC51_9SPHN</name>
<dbReference type="AlphaFoldDB" id="T0HC51"/>
<reference evidence="1 2" key="1">
    <citation type="journal article" date="2013" name="Genome Announc.">
        <title>Genome Sequence of Novosphingobium lindaniclasticum LE124T, Isolated from a Hexachlorocyclohexane Dumpsite.</title>
        <authorList>
            <person name="Saxena A."/>
            <person name="Nayyar N."/>
            <person name="Sangwan N."/>
            <person name="Kumari R."/>
            <person name="Khurana J.P."/>
            <person name="Lal R."/>
        </authorList>
    </citation>
    <scope>NUCLEOTIDE SEQUENCE [LARGE SCALE GENOMIC DNA]</scope>
    <source>
        <strain evidence="1 2">LE124</strain>
    </source>
</reference>
<accession>T0HC51</accession>
<dbReference type="Proteomes" id="UP000015527">
    <property type="component" value="Unassembled WGS sequence"/>
</dbReference>
<evidence type="ECO:0000313" key="2">
    <source>
        <dbReference type="Proteomes" id="UP000015527"/>
    </source>
</evidence>
<dbReference type="PATRIC" id="fig|1096930.3.peg.3762"/>
<gene>
    <name evidence="1" type="ORF">L284_19080</name>
</gene>
<evidence type="ECO:0000313" key="1">
    <source>
        <dbReference type="EMBL" id="EQB09708.1"/>
    </source>
</evidence>
<keyword evidence="2" id="KW-1185">Reference proteome</keyword>